<keyword evidence="1" id="KW-0732">Signal</keyword>
<dbReference type="STRING" id="7238.B4HXS5"/>
<keyword evidence="3" id="KW-1185">Reference proteome</keyword>
<sequence>MESKHWSCFVAIVLGVLIFKMHIFVAFADQDEDIPHNEVRNWALKFGVDLWEFGRQFTKMNEIKSRFKDNDIEVKRKDGIILLRELAAEVKNFMDFKRNAVMRDTGVKWKTINCRGASLIAMVVLAVVNLRGRRQIEIKVRPPQAQVFDGARSCCVCVPSSVTGREARLRSWQKD</sequence>
<organism evidence="3">
    <name type="scientific">Drosophila sechellia</name>
    <name type="common">Fruit fly</name>
    <dbReference type="NCBI Taxonomy" id="7238"/>
    <lineage>
        <taxon>Eukaryota</taxon>
        <taxon>Metazoa</taxon>
        <taxon>Ecdysozoa</taxon>
        <taxon>Arthropoda</taxon>
        <taxon>Hexapoda</taxon>
        <taxon>Insecta</taxon>
        <taxon>Pterygota</taxon>
        <taxon>Neoptera</taxon>
        <taxon>Endopterygota</taxon>
        <taxon>Diptera</taxon>
        <taxon>Brachycera</taxon>
        <taxon>Muscomorpha</taxon>
        <taxon>Ephydroidea</taxon>
        <taxon>Drosophilidae</taxon>
        <taxon>Drosophila</taxon>
        <taxon>Sophophora</taxon>
    </lineage>
</organism>
<gene>
    <name evidence="2" type="primary">Dsec\GM14243</name>
    <name evidence="2" type="ORF">Dsec_GM14243</name>
</gene>
<name>B4HXS5_DROSE</name>
<evidence type="ECO:0000256" key="1">
    <source>
        <dbReference type="SAM" id="SignalP"/>
    </source>
</evidence>
<feature type="chain" id="PRO_5002809383" evidence="1">
    <location>
        <begin position="29"/>
        <end position="175"/>
    </location>
</feature>
<proteinExistence type="predicted"/>
<dbReference type="EMBL" id="CH480818">
    <property type="protein sequence ID" value="EDW51855.1"/>
    <property type="molecule type" value="Genomic_DNA"/>
</dbReference>
<dbReference type="AlphaFoldDB" id="B4HXS5"/>
<feature type="signal peptide" evidence="1">
    <location>
        <begin position="1"/>
        <end position="28"/>
    </location>
</feature>
<dbReference type="Proteomes" id="UP000001292">
    <property type="component" value="Unassembled WGS sequence"/>
</dbReference>
<dbReference type="HOGENOM" id="CLU_1534166_0_0_1"/>
<protein>
    <submittedName>
        <fullName evidence="2">GM14243</fullName>
    </submittedName>
</protein>
<dbReference type="PhylomeDB" id="B4HXS5"/>
<dbReference type="OMA" id="ARSCCVC"/>
<evidence type="ECO:0000313" key="3">
    <source>
        <dbReference type="Proteomes" id="UP000001292"/>
    </source>
</evidence>
<evidence type="ECO:0000313" key="2">
    <source>
        <dbReference type="EMBL" id="EDW51855.1"/>
    </source>
</evidence>
<dbReference type="GO" id="GO:0050773">
    <property type="term" value="P:regulation of dendrite development"/>
    <property type="evidence" value="ECO:0007669"/>
    <property type="project" value="EnsemblMetazoa"/>
</dbReference>
<reference evidence="2 3" key="1">
    <citation type="journal article" date="2007" name="Nature">
        <title>Evolution of genes and genomes on the Drosophila phylogeny.</title>
        <authorList>
            <consortium name="Drosophila 12 Genomes Consortium"/>
            <person name="Clark A.G."/>
            <person name="Eisen M.B."/>
            <person name="Smith D.R."/>
            <person name="Bergman C.M."/>
            <person name="Oliver B."/>
            <person name="Markow T.A."/>
            <person name="Kaufman T.C."/>
            <person name="Kellis M."/>
            <person name="Gelbart W."/>
            <person name="Iyer V.N."/>
            <person name="Pollard D.A."/>
            <person name="Sackton T.B."/>
            <person name="Larracuente A.M."/>
            <person name="Singh N.D."/>
            <person name="Abad J.P."/>
            <person name="Abt D.N."/>
            <person name="Adryan B."/>
            <person name="Aguade M."/>
            <person name="Akashi H."/>
            <person name="Anderson W.W."/>
            <person name="Aquadro C.F."/>
            <person name="Ardell D.H."/>
            <person name="Arguello R."/>
            <person name="Artieri C.G."/>
            <person name="Barbash D.A."/>
            <person name="Barker D."/>
            <person name="Barsanti P."/>
            <person name="Batterham P."/>
            <person name="Batzoglou S."/>
            <person name="Begun D."/>
            <person name="Bhutkar A."/>
            <person name="Blanco E."/>
            <person name="Bosak S.A."/>
            <person name="Bradley R.K."/>
            <person name="Brand A.D."/>
            <person name="Brent M.R."/>
            <person name="Brooks A.N."/>
            <person name="Brown R.H."/>
            <person name="Butlin R.K."/>
            <person name="Caggese C."/>
            <person name="Calvi B.R."/>
            <person name="Bernardo de Carvalho A."/>
            <person name="Caspi A."/>
            <person name="Castrezana S."/>
            <person name="Celniker S.E."/>
            <person name="Chang J.L."/>
            <person name="Chapple C."/>
            <person name="Chatterji S."/>
            <person name="Chinwalla A."/>
            <person name="Civetta A."/>
            <person name="Clifton S.W."/>
            <person name="Comeron J.M."/>
            <person name="Costello J.C."/>
            <person name="Coyne J.A."/>
            <person name="Daub J."/>
            <person name="David R.G."/>
            <person name="Delcher A.L."/>
            <person name="Delehaunty K."/>
            <person name="Do C.B."/>
            <person name="Ebling H."/>
            <person name="Edwards K."/>
            <person name="Eickbush T."/>
            <person name="Evans J.D."/>
            <person name="Filipski A."/>
            <person name="Findeiss S."/>
            <person name="Freyhult E."/>
            <person name="Fulton L."/>
            <person name="Fulton R."/>
            <person name="Garcia A.C."/>
            <person name="Gardiner A."/>
            <person name="Garfield D.A."/>
            <person name="Garvin B.E."/>
            <person name="Gibson G."/>
            <person name="Gilbert D."/>
            <person name="Gnerre S."/>
            <person name="Godfrey J."/>
            <person name="Good R."/>
            <person name="Gotea V."/>
            <person name="Gravely B."/>
            <person name="Greenberg A.J."/>
            <person name="Griffiths-Jones S."/>
            <person name="Gross S."/>
            <person name="Guigo R."/>
            <person name="Gustafson E.A."/>
            <person name="Haerty W."/>
            <person name="Hahn M.W."/>
            <person name="Halligan D.L."/>
            <person name="Halpern A.L."/>
            <person name="Halter G.M."/>
            <person name="Han M.V."/>
            <person name="Heger A."/>
            <person name="Hillier L."/>
            <person name="Hinrichs A.S."/>
            <person name="Holmes I."/>
            <person name="Hoskins R.A."/>
            <person name="Hubisz M.J."/>
            <person name="Hultmark D."/>
            <person name="Huntley M.A."/>
            <person name="Jaffe D.B."/>
            <person name="Jagadeeshan S."/>
            <person name="Jeck W.R."/>
            <person name="Johnson J."/>
            <person name="Jones C.D."/>
            <person name="Jordan W.C."/>
            <person name="Karpen G.H."/>
            <person name="Kataoka E."/>
            <person name="Keightley P.D."/>
            <person name="Kheradpour P."/>
            <person name="Kirkness E.F."/>
            <person name="Koerich L.B."/>
            <person name="Kristiansen K."/>
            <person name="Kudrna D."/>
            <person name="Kulathinal R.J."/>
            <person name="Kumar S."/>
            <person name="Kwok R."/>
            <person name="Lander E."/>
            <person name="Langley C.H."/>
            <person name="Lapoint R."/>
            <person name="Lazzaro B.P."/>
            <person name="Lee S.J."/>
            <person name="Levesque L."/>
            <person name="Li R."/>
            <person name="Lin C.F."/>
            <person name="Lin M.F."/>
            <person name="Lindblad-Toh K."/>
            <person name="Llopart A."/>
            <person name="Long M."/>
            <person name="Low L."/>
            <person name="Lozovsky E."/>
            <person name="Lu J."/>
            <person name="Luo M."/>
            <person name="Machado C.A."/>
            <person name="Makalowski W."/>
            <person name="Marzo M."/>
            <person name="Matsuda M."/>
            <person name="Matzkin L."/>
            <person name="McAllister B."/>
            <person name="McBride C.S."/>
            <person name="McKernan B."/>
            <person name="McKernan K."/>
            <person name="Mendez-Lago M."/>
            <person name="Minx P."/>
            <person name="Mollenhauer M.U."/>
            <person name="Montooth K."/>
            <person name="Mount S.M."/>
            <person name="Mu X."/>
            <person name="Myers E."/>
            <person name="Negre B."/>
            <person name="Newfeld S."/>
            <person name="Nielsen R."/>
            <person name="Noor M.A."/>
            <person name="O'Grady P."/>
            <person name="Pachter L."/>
            <person name="Papaceit M."/>
            <person name="Parisi M.J."/>
            <person name="Parisi M."/>
            <person name="Parts L."/>
            <person name="Pedersen J.S."/>
            <person name="Pesole G."/>
            <person name="Phillippy A.M."/>
            <person name="Ponting C.P."/>
            <person name="Pop M."/>
            <person name="Porcelli D."/>
            <person name="Powell J.R."/>
            <person name="Prohaska S."/>
            <person name="Pruitt K."/>
            <person name="Puig M."/>
            <person name="Quesneville H."/>
            <person name="Ram K.R."/>
            <person name="Rand D."/>
            <person name="Rasmussen M.D."/>
            <person name="Reed L.K."/>
            <person name="Reenan R."/>
            <person name="Reily A."/>
            <person name="Remington K.A."/>
            <person name="Rieger T.T."/>
            <person name="Ritchie M.G."/>
            <person name="Robin C."/>
            <person name="Rogers Y.H."/>
            <person name="Rohde C."/>
            <person name="Rozas J."/>
            <person name="Rubenfield M.J."/>
            <person name="Ruiz A."/>
            <person name="Russo S."/>
            <person name="Salzberg S.L."/>
            <person name="Sanchez-Gracia A."/>
            <person name="Saranga D.J."/>
            <person name="Sato H."/>
            <person name="Schaeffer S.W."/>
            <person name="Schatz M.C."/>
            <person name="Schlenke T."/>
            <person name="Schwartz R."/>
            <person name="Segarra C."/>
            <person name="Singh R.S."/>
            <person name="Sirot L."/>
            <person name="Sirota M."/>
            <person name="Sisneros N.B."/>
            <person name="Smith C.D."/>
            <person name="Smith T.F."/>
            <person name="Spieth J."/>
            <person name="Stage D.E."/>
            <person name="Stark A."/>
            <person name="Stephan W."/>
            <person name="Strausberg R.L."/>
            <person name="Strempel S."/>
            <person name="Sturgill D."/>
            <person name="Sutton G."/>
            <person name="Sutton G.G."/>
            <person name="Tao W."/>
            <person name="Teichmann S."/>
            <person name="Tobari Y.N."/>
            <person name="Tomimura Y."/>
            <person name="Tsolas J.M."/>
            <person name="Valente V.L."/>
            <person name="Venter E."/>
            <person name="Venter J.C."/>
            <person name="Vicario S."/>
            <person name="Vieira F.G."/>
            <person name="Vilella A.J."/>
            <person name="Villasante A."/>
            <person name="Walenz B."/>
            <person name="Wang J."/>
            <person name="Wasserman M."/>
            <person name="Watts T."/>
            <person name="Wilson D."/>
            <person name="Wilson R.K."/>
            <person name="Wing R.A."/>
            <person name="Wolfner M.F."/>
            <person name="Wong A."/>
            <person name="Wong G.K."/>
            <person name="Wu C.I."/>
            <person name="Wu G."/>
            <person name="Yamamoto D."/>
            <person name="Yang H.P."/>
            <person name="Yang S.P."/>
            <person name="Yorke J.A."/>
            <person name="Yoshida K."/>
            <person name="Zdobnov E."/>
            <person name="Zhang P."/>
            <person name="Zhang Y."/>
            <person name="Zimin A.V."/>
            <person name="Baldwin J."/>
            <person name="Abdouelleil A."/>
            <person name="Abdulkadir J."/>
            <person name="Abebe A."/>
            <person name="Abera B."/>
            <person name="Abreu J."/>
            <person name="Acer S.C."/>
            <person name="Aftuck L."/>
            <person name="Alexander A."/>
            <person name="An P."/>
            <person name="Anderson E."/>
            <person name="Anderson S."/>
            <person name="Arachi H."/>
            <person name="Azer M."/>
            <person name="Bachantsang P."/>
            <person name="Barry A."/>
            <person name="Bayul T."/>
            <person name="Berlin A."/>
            <person name="Bessette D."/>
            <person name="Bloom T."/>
            <person name="Blye J."/>
            <person name="Boguslavskiy L."/>
            <person name="Bonnet C."/>
            <person name="Boukhgalter B."/>
            <person name="Bourzgui I."/>
            <person name="Brown A."/>
            <person name="Cahill P."/>
            <person name="Channer S."/>
            <person name="Cheshatsang Y."/>
            <person name="Chuda L."/>
            <person name="Citroen M."/>
            <person name="Collymore A."/>
            <person name="Cooke P."/>
            <person name="Costello M."/>
            <person name="D'Aco K."/>
            <person name="Daza R."/>
            <person name="De Haan G."/>
            <person name="DeGray S."/>
            <person name="DeMaso C."/>
            <person name="Dhargay N."/>
            <person name="Dooley K."/>
            <person name="Dooley E."/>
            <person name="Doricent M."/>
            <person name="Dorje P."/>
            <person name="Dorjee K."/>
            <person name="Dupes A."/>
            <person name="Elong R."/>
            <person name="Falk J."/>
            <person name="Farina A."/>
            <person name="Faro S."/>
            <person name="Ferguson D."/>
            <person name="Fisher S."/>
            <person name="Foley C.D."/>
            <person name="Franke A."/>
            <person name="Friedrich D."/>
            <person name="Gadbois L."/>
            <person name="Gearin G."/>
            <person name="Gearin C.R."/>
            <person name="Giannoukos G."/>
            <person name="Goode T."/>
            <person name="Graham J."/>
            <person name="Grandbois E."/>
            <person name="Grewal S."/>
            <person name="Gyaltsen K."/>
            <person name="Hafez N."/>
            <person name="Hagos B."/>
            <person name="Hall J."/>
            <person name="Henson C."/>
            <person name="Hollinger A."/>
            <person name="Honan T."/>
            <person name="Huard M.D."/>
            <person name="Hughes L."/>
            <person name="Hurhula B."/>
            <person name="Husby M.E."/>
            <person name="Kamat A."/>
            <person name="Kanga B."/>
            <person name="Kashin S."/>
            <person name="Khazanovich D."/>
            <person name="Kisner P."/>
            <person name="Lance K."/>
            <person name="Lara M."/>
            <person name="Lee W."/>
            <person name="Lennon N."/>
            <person name="Letendre F."/>
            <person name="LeVine R."/>
            <person name="Lipovsky A."/>
            <person name="Liu X."/>
            <person name="Liu J."/>
            <person name="Liu S."/>
            <person name="Lokyitsang T."/>
            <person name="Lokyitsang Y."/>
            <person name="Lubonja R."/>
            <person name="Lui A."/>
            <person name="MacDonald P."/>
            <person name="Magnisalis V."/>
            <person name="Maru K."/>
            <person name="Matthews C."/>
            <person name="McCusker W."/>
            <person name="McDonough S."/>
            <person name="Mehta T."/>
            <person name="Meldrim J."/>
            <person name="Meneus L."/>
            <person name="Mihai O."/>
            <person name="Mihalev A."/>
            <person name="Mihova T."/>
            <person name="Mittelman R."/>
            <person name="Mlenga V."/>
            <person name="Montmayeur A."/>
            <person name="Mulrain L."/>
            <person name="Navidi A."/>
            <person name="Naylor J."/>
            <person name="Negash T."/>
            <person name="Nguyen T."/>
            <person name="Nguyen N."/>
            <person name="Nicol R."/>
            <person name="Norbu C."/>
            <person name="Norbu N."/>
            <person name="Novod N."/>
            <person name="O'Neill B."/>
            <person name="Osman S."/>
            <person name="Markiewicz E."/>
            <person name="Oyono O.L."/>
            <person name="Patti C."/>
            <person name="Phunkhang P."/>
            <person name="Pierre F."/>
            <person name="Priest M."/>
            <person name="Raghuraman S."/>
            <person name="Rege F."/>
            <person name="Reyes R."/>
            <person name="Rise C."/>
            <person name="Rogov P."/>
            <person name="Ross K."/>
            <person name="Ryan E."/>
            <person name="Settipalli S."/>
            <person name="Shea T."/>
            <person name="Sherpa N."/>
            <person name="Shi L."/>
            <person name="Shih D."/>
            <person name="Sparrow T."/>
            <person name="Spaulding J."/>
            <person name="Stalker J."/>
            <person name="Stange-Thomann N."/>
            <person name="Stavropoulos S."/>
            <person name="Stone C."/>
            <person name="Strader C."/>
            <person name="Tesfaye S."/>
            <person name="Thomson T."/>
            <person name="Thoulutsang Y."/>
            <person name="Thoulutsang D."/>
            <person name="Topham K."/>
            <person name="Topping I."/>
            <person name="Tsamla T."/>
            <person name="Vassiliev H."/>
            <person name="Vo A."/>
            <person name="Wangchuk T."/>
            <person name="Wangdi T."/>
            <person name="Weiand M."/>
            <person name="Wilkinson J."/>
            <person name="Wilson A."/>
            <person name="Yadav S."/>
            <person name="Young G."/>
            <person name="Yu Q."/>
            <person name="Zembek L."/>
            <person name="Zhong D."/>
            <person name="Zimmer A."/>
            <person name="Zwirko Z."/>
            <person name="Jaffe D.B."/>
            <person name="Alvarez P."/>
            <person name="Brockman W."/>
            <person name="Butler J."/>
            <person name="Chin C."/>
            <person name="Gnerre S."/>
            <person name="Grabherr M."/>
            <person name="Kleber M."/>
            <person name="Mauceli E."/>
            <person name="MacCallum I."/>
        </authorList>
    </citation>
    <scope>NUCLEOTIDE SEQUENCE [LARGE SCALE GENOMIC DNA]</scope>
    <source>
        <strain evidence="3">Rob3c / Tucson 14021-0248.25</strain>
    </source>
</reference>
<accession>B4HXS5</accession>